<dbReference type="KEGG" id="tpty:NCTC11468_01914"/>
<evidence type="ECO:0000313" key="1">
    <source>
        <dbReference type="EMBL" id="SQK74914.1"/>
    </source>
</evidence>
<dbReference type="AlphaFoldDB" id="A0A2X5SHN8"/>
<dbReference type="EMBL" id="LS483499">
    <property type="protein sequence ID" value="SQK74914.1"/>
    <property type="molecule type" value="Genomic_DNA"/>
</dbReference>
<sequence>MVVRIGGSAFLRGIADINSTLIHHLLTDIRFCNKYADIFRVSLREKTDITPLLFPPISRSDAIGLCNFYPEFPSRGSN</sequence>
<proteinExistence type="predicted"/>
<organism evidence="1 2">
    <name type="scientific">Tatumella ptyseos</name>
    <dbReference type="NCBI Taxonomy" id="82987"/>
    <lineage>
        <taxon>Bacteria</taxon>
        <taxon>Pseudomonadati</taxon>
        <taxon>Pseudomonadota</taxon>
        <taxon>Gammaproteobacteria</taxon>
        <taxon>Enterobacterales</taxon>
        <taxon>Erwiniaceae</taxon>
        <taxon>Tatumella</taxon>
    </lineage>
</organism>
<protein>
    <submittedName>
        <fullName evidence="1">Uncharacterized protein</fullName>
    </submittedName>
</protein>
<accession>A0A2X5SHN8</accession>
<dbReference type="Proteomes" id="UP000248758">
    <property type="component" value="Chromosome 1"/>
</dbReference>
<evidence type="ECO:0000313" key="2">
    <source>
        <dbReference type="Proteomes" id="UP000248758"/>
    </source>
</evidence>
<reference evidence="1 2" key="1">
    <citation type="submission" date="2018-06" db="EMBL/GenBank/DDBJ databases">
        <authorList>
            <consortium name="Pathogen Informatics"/>
            <person name="Doyle S."/>
        </authorList>
    </citation>
    <scope>NUCLEOTIDE SEQUENCE [LARGE SCALE GENOMIC DNA]</scope>
    <source>
        <strain evidence="1 2">NCTC11468</strain>
    </source>
</reference>
<gene>
    <name evidence="1" type="ORF">NCTC11468_01914</name>
</gene>
<name>A0A2X5SHN8_9GAMM</name>